<organism evidence="2 3">
    <name type="scientific">Kribbella aluminosa</name>
    <dbReference type="NCBI Taxonomy" id="416017"/>
    <lineage>
        <taxon>Bacteria</taxon>
        <taxon>Bacillati</taxon>
        <taxon>Actinomycetota</taxon>
        <taxon>Actinomycetes</taxon>
        <taxon>Propionibacteriales</taxon>
        <taxon>Kribbellaceae</taxon>
        <taxon>Kribbella</taxon>
    </lineage>
</organism>
<feature type="domain" description="SGNH hydrolase-type esterase" evidence="1">
    <location>
        <begin position="195"/>
        <end position="375"/>
    </location>
</feature>
<dbReference type="InterPro" id="IPR013830">
    <property type="entry name" value="SGNH_hydro"/>
</dbReference>
<keyword evidence="3" id="KW-1185">Reference proteome</keyword>
<dbReference type="Proteomes" id="UP000755585">
    <property type="component" value="Unassembled WGS sequence"/>
</dbReference>
<name>A0ABS4UJ41_9ACTN</name>
<dbReference type="RefSeq" id="WP_209694508.1">
    <property type="nucleotide sequence ID" value="NZ_BAAAVU010000013.1"/>
</dbReference>
<protein>
    <submittedName>
        <fullName evidence="2">Lysophospholipase L1-like esterase</fullName>
    </submittedName>
</protein>
<sequence>MVETDRLWSMVAAAGGIAPAERRVVVDEPVELPDGEPDRWQHGYKLRGVMTDCRGIDDTAAPGALRPGTLRLRDADGPLADGIDYLVDEHWAALTRKRPLRSAVAEYEYSLLRVDVLLADGRILRGQSHLSNPQPPGIPDDSETLATIFVPYAGDEPVLIPVTNVPRTPLSAPQSDCLPAVRKAIGEGRPVRITCWGDSVTAGGSASSKRTAYPSQLLDLLHTAGIAAEVRTVAIGGSQSQEWLSDGGSPNGADWRKVAATEPDLITLEFVNDAELDPSRWPSLYGEILARCRAAGADLLLLEPHFTRPDWMHIDRIDAADPRPYVAFLRAFAARESVALAAVSDRWHRLYAEGVAYPTLLRNGINHPDDRGHRIYAEEAAAVLGVQPS</sequence>
<dbReference type="Pfam" id="PF13472">
    <property type="entry name" value="Lipase_GDSL_2"/>
    <property type="match status" value="1"/>
</dbReference>
<reference evidence="2 3" key="1">
    <citation type="submission" date="2021-03" db="EMBL/GenBank/DDBJ databases">
        <title>Sequencing the genomes of 1000 actinobacteria strains.</title>
        <authorList>
            <person name="Klenk H.-P."/>
        </authorList>
    </citation>
    <scope>NUCLEOTIDE SEQUENCE [LARGE SCALE GENOMIC DNA]</scope>
    <source>
        <strain evidence="2 3">DSM 18824</strain>
    </source>
</reference>
<evidence type="ECO:0000313" key="2">
    <source>
        <dbReference type="EMBL" id="MBP2351628.1"/>
    </source>
</evidence>
<gene>
    <name evidence="2" type="ORF">JOF29_002711</name>
</gene>
<dbReference type="SUPFAM" id="SSF52266">
    <property type="entry name" value="SGNH hydrolase"/>
    <property type="match status" value="1"/>
</dbReference>
<comment type="caution">
    <text evidence="2">The sequence shown here is derived from an EMBL/GenBank/DDBJ whole genome shotgun (WGS) entry which is preliminary data.</text>
</comment>
<dbReference type="InterPro" id="IPR036514">
    <property type="entry name" value="SGNH_hydro_sf"/>
</dbReference>
<dbReference type="CDD" id="cd00229">
    <property type="entry name" value="SGNH_hydrolase"/>
    <property type="match status" value="1"/>
</dbReference>
<evidence type="ECO:0000313" key="3">
    <source>
        <dbReference type="Proteomes" id="UP000755585"/>
    </source>
</evidence>
<evidence type="ECO:0000259" key="1">
    <source>
        <dbReference type="Pfam" id="PF13472"/>
    </source>
</evidence>
<dbReference type="EMBL" id="JAGINT010000001">
    <property type="protein sequence ID" value="MBP2351628.1"/>
    <property type="molecule type" value="Genomic_DNA"/>
</dbReference>
<accession>A0ABS4UJ41</accession>
<proteinExistence type="predicted"/>
<dbReference type="Gene3D" id="3.40.50.1110">
    <property type="entry name" value="SGNH hydrolase"/>
    <property type="match status" value="1"/>
</dbReference>